<dbReference type="AlphaFoldDB" id="G5JPR4"/>
<dbReference type="EMBL" id="AEUV02000002">
    <property type="protein sequence ID" value="EHI73366.1"/>
    <property type="molecule type" value="Genomic_DNA"/>
</dbReference>
<keyword evidence="2" id="KW-1185">Reference proteome</keyword>
<protein>
    <recommendedName>
        <fullName evidence="3">DUF4162 domain-containing protein</fullName>
    </recommendedName>
</protein>
<proteinExistence type="predicted"/>
<comment type="caution">
    <text evidence="1">The sequence shown here is derived from an EMBL/GenBank/DDBJ whole genome shotgun (WGS) entry which is preliminary data.</text>
</comment>
<organism evidence="1 2">
    <name type="scientific">Streptococcus criceti HS-6</name>
    <dbReference type="NCBI Taxonomy" id="873449"/>
    <lineage>
        <taxon>Bacteria</taxon>
        <taxon>Bacillati</taxon>
        <taxon>Bacillota</taxon>
        <taxon>Bacilli</taxon>
        <taxon>Lactobacillales</taxon>
        <taxon>Streptococcaceae</taxon>
        <taxon>Streptococcus</taxon>
    </lineage>
</organism>
<gene>
    <name evidence="1" type="ORF">STRCR_1647</name>
</gene>
<sequence length="66" mass="7837">MDRLANLTRSQTKHVTVWKDNHQENFRFTGSSSELLERLTDMQSDDFLVEEPPLEDLFLQYYEEAA</sequence>
<dbReference type="STRING" id="873449.STRCR_1647"/>
<evidence type="ECO:0008006" key="3">
    <source>
        <dbReference type="Google" id="ProtNLM"/>
    </source>
</evidence>
<reference evidence="1" key="1">
    <citation type="submission" date="2011-07" db="EMBL/GenBank/DDBJ databases">
        <authorList>
            <person name="Stanhope M.J."/>
            <person name="Durkin A.S."/>
            <person name="Hostetler J."/>
            <person name="Kim M."/>
            <person name="Radune D."/>
            <person name="Singh I."/>
            <person name="Town C.D."/>
        </authorList>
    </citation>
    <scope>NUCLEOTIDE SEQUENCE [LARGE SCALE GENOMIC DNA]</scope>
    <source>
        <strain evidence="1">HS-6</strain>
    </source>
</reference>
<accession>G5JPR4</accession>
<evidence type="ECO:0000313" key="2">
    <source>
        <dbReference type="Proteomes" id="UP000004322"/>
    </source>
</evidence>
<dbReference type="Proteomes" id="UP000004322">
    <property type="component" value="Unassembled WGS sequence"/>
</dbReference>
<name>G5JPR4_STRCG</name>
<evidence type="ECO:0000313" key="1">
    <source>
        <dbReference type="EMBL" id="EHI73366.1"/>
    </source>
</evidence>